<dbReference type="RefSeq" id="WP_160178872.1">
    <property type="nucleotide sequence ID" value="NZ_CP047656.1"/>
</dbReference>
<dbReference type="GO" id="GO:0005829">
    <property type="term" value="C:cytosol"/>
    <property type="evidence" value="ECO:0007669"/>
    <property type="project" value="TreeGrafter"/>
</dbReference>
<evidence type="ECO:0000313" key="2">
    <source>
        <dbReference type="EMBL" id="QHJ11091.1"/>
    </source>
</evidence>
<reference evidence="2 3" key="1">
    <citation type="submission" date="2019-12" db="EMBL/GenBank/DDBJ databases">
        <title>Genome sequencing and assembly of endphytes of Porphyra tenera.</title>
        <authorList>
            <person name="Park J.M."/>
            <person name="Shin R."/>
            <person name="Jo S.H."/>
        </authorList>
    </citation>
    <scope>NUCLEOTIDE SEQUENCE [LARGE SCALE GENOMIC DNA]</scope>
    <source>
        <strain evidence="2 3">GPM4</strain>
    </source>
</reference>
<sequence>MTYSSLPLANYLPNVSSLAYGCMGLGGDWSDAPITQSHIEQANDCVNTALESGINFFDHADIYTHGKAEQVFGKVLSERPQLRKQIYIQSKCGIRFADDKGPKRYDLSSEWIKASVEGSLQRLNTDYLDVLMLHRPDPLMQPEDIASAFRALKREGKVHHFAVSNMQHHQISFLQKALDEPLVANQIEASLLKQHWIDEGVYAGNADGRDINFTAGTMEYCRQEKIQLQSWGSLAQGLYSGRDVSDQPEAVQRTSQLVAKLASLYQTSPEAIVLAWLLRHPAQLQPVIGTTDCARIAASCQAMNIQLNREHWYALYESAKGYALP</sequence>
<dbReference type="SUPFAM" id="SSF51430">
    <property type="entry name" value="NAD(P)-linked oxidoreductase"/>
    <property type="match status" value="1"/>
</dbReference>
<dbReference type="GO" id="GO:0016491">
    <property type="term" value="F:oxidoreductase activity"/>
    <property type="evidence" value="ECO:0007669"/>
    <property type="project" value="UniProtKB-KW"/>
</dbReference>
<gene>
    <name evidence="2" type="ORF">FX988_01313</name>
</gene>
<dbReference type="Proteomes" id="UP000464524">
    <property type="component" value="Chromosome"/>
</dbReference>
<dbReference type="InterPro" id="IPR050523">
    <property type="entry name" value="AKR_Detox_Biosynth"/>
</dbReference>
<dbReference type="InterPro" id="IPR036812">
    <property type="entry name" value="NAD(P)_OxRdtase_dom_sf"/>
</dbReference>
<dbReference type="PANTHER" id="PTHR43364:SF1">
    <property type="entry name" value="OXIDOREDUCTASE YDHF"/>
    <property type="match status" value="1"/>
</dbReference>
<accession>A0A857JJC8</accession>
<evidence type="ECO:0000313" key="3">
    <source>
        <dbReference type="Proteomes" id="UP000464524"/>
    </source>
</evidence>
<keyword evidence="3" id="KW-1185">Reference proteome</keyword>
<dbReference type="CDD" id="cd19092">
    <property type="entry name" value="AKR_BsYcsN_EcYdhF-like"/>
    <property type="match status" value="1"/>
</dbReference>
<evidence type="ECO:0000259" key="1">
    <source>
        <dbReference type="Pfam" id="PF00248"/>
    </source>
</evidence>
<dbReference type="AlphaFoldDB" id="A0A857JJC8"/>
<protein>
    <submittedName>
        <fullName evidence="2">Oxidoreductase YdhF</fullName>
        <ecNumber evidence="2">1.-.-.-</ecNumber>
    </submittedName>
</protein>
<dbReference type="EMBL" id="CP047656">
    <property type="protein sequence ID" value="QHJ11091.1"/>
    <property type="molecule type" value="Genomic_DNA"/>
</dbReference>
<feature type="domain" description="NADP-dependent oxidoreductase" evidence="1">
    <location>
        <begin position="18"/>
        <end position="315"/>
    </location>
</feature>
<dbReference type="Gene3D" id="3.20.20.100">
    <property type="entry name" value="NADP-dependent oxidoreductase domain"/>
    <property type="match status" value="1"/>
</dbReference>
<dbReference type="EC" id="1.-.-.-" evidence="2"/>
<keyword evidence="2" id="KW-0560">Oxidoreductase</keyword>
<name>A0A857JJC8_9ALTE</name>
<dbReference type="Pfam" id="PF00248">
    <property type="entry name" value="Aldo_ket_red"/>
    <property type="match status" value="1"/>
</dbReference>
<dbReference type="KEGG" id="pmes:FX988_01313"/>
<dbReference type="OrthoDB" id="9768793at2"/>
<proteinExistence type="predicted"/>
<organism evidence="2 3">
    <name type="scientific">Paraglaciecola mesophila</name>
    <dbReference type="NCBI Taxonomy" id="197222"/>
    <lineage>
        <taxon>Bacteria</taxon>
        <taxon>Pseudomonadati</taxon>
        <taxon>Pseudomonadota</taxon>
        <taxon>Gammaproteobacteria</taxon>
        <taxon>Alteromonadales</taxon>
        <taxon>Alteromonadaceae</taxon>
        <taxon>Paraglaciecola</taxon>
    </lineage>
</organism>
<dbReference type="PANTHER" id="PTHR43364">
    <property type="entry name" value="NADH-SPECIFIC METHYLGLYOXAL REDUCTASE-RELATED"/>
    <property type="match status" value="1"/>
</dbReference>
<dbReference type="InterPro" id="IPR023210">
    <property type="entry name" value="NADP_OxRdtase_dom"/>
</dbReference>